<gene>
    <name evidence="2" type="ORF">DUNSADRAFT_10911</name>
</gene>
<dbReference type="EMBL" id="MU069475">
    <property type="protein sequence ID" value="KAF5841848.1"/>
    <property type="molecule type" value="Genomic_DNA"/>
</dbReference>
<keyword evidence="3" id="KW-1185">Reference proteome</keyword>
<dbReference type="PANTHER" id="PTHR21091:SF174">
    <property type="entry name" value="UROPORPHYRINOGEN DECARBOXYLASE"/>
    <property type="match status" value="1"/>
</dbReference>
<dbReference type="InterPro" id="IPR000257">
    <property type="entry name" value="Uroporphyrinogen_deCOase"/>
</dbReference>
<name>A0ABQ7H4U5_DUNSA</name>
<dbReference type="InterPro" id="IPR038071">
    <property type="entry name" value="UROD/MetE-like_sf"/>
</dbReference>
<sequence length="125" mass="13984">MQAHLAGTEPCIQGVSPHAPLCLGVQSRRAVRQASKSRAVCQASSSDPLLLRVARGEDAERTPVWLMRQAGRYMAAFREYSNKYPFRMRSETPEIAIELSLQVKPDEYPVPDMLPTFFAPVPQLL</sequence>
<dbReference type="Gene3D" id="3.20.20.210">
    <property type="match status" value="1"/>
</dbReference>
<dbReference type="SUPFAM" id="SSF51726">
    <property type="entry name" value="UROD/MetE-like"/>
    <property type="match status" value="1"/>
</dbReference>
<reference evidence="2" key="1">
    <citation type="submission" date="2017-08" db="EMBL/GenBank/DDBJ databases">
        <authorList>
            <person name="Polle J.E."/>
            <person name="Barry K."/>
            <person name="Cushman J."/>
            <person name="Schmutz J."/>
            <person name="Tran D."/>
            <person name="Hathwaick L.T."/>
            <person name="Yim W.C."/>
            <person name="Jenkins J."/>
            <person name="Mckie-Krisberg Z.M."/>
            <person name="Prochnik S."/>
            <person name="Lindquist E."/>
            <person name="Dockter R.B."/>
            <person name="Adam C."/>
            <person name="Molina H."/>
            <person name="Bunkerborg J."/>
            <person name="Jin E."/>
            <person name="Buchheim M."/>
            <person name="Magnuson J."/>
        </authorList>
    </citation>
    <scope>NUCLEOTIDE SEQUENCE</scope>
    <source>
        <strain evidence="2">CCAP 19/18</strain>
    </source>
</reference>
<protein>
    <recommendedName>
        <fullName evidence="1">Uroporphyrinogen decarboxylase (URO-D) domain-containing protein</fullName>
    </recommendedName>
</protein>
<accession>A0ABQ7H4U5</accession>
<comment type="caution">
    <text evidence="2">The sequence shown here is derived from an EMBL/GenBank/DDBJ whole genome shotgun (WGS) entry which is preliminary data.</text>
</comment>
<proteinExistence type="predicted"/>
<dbReference type="PANTHER" id="PTHR21091">
    <property type="entry name" value="METHYLTETRAHYDROFOLATE:HOMOCYSTEINE METHYLTRANSFERASE RELATED"/>
    <property type="match status" value="1"/>
</dbReference>
<feature type="domain" description="Uroporphyrinogen decarboxylase (URO-D)" evidence="1">
    <location>
        <begin position="63"/>
        <end position="72"/>
    </location>
</feature>
<dbReference type="Proteomes" id="UP000815325">
    <property type="component" value="Unassembled WGS sequence"/>
</dbReference>
<dbReference type="Pfam" id="PF01208">
    <property type="entry name" value="URO-D"/>
    <property type="match status" value="1"/>
</dbReference>
<evidence type="ECO:0000313" key="2">
    <source>
        <dbReference type="EMBL" id="KAF5841848.1"/>
    </source>
</evidence>
<evidence type="ECO:0000313" key="3">
    <source>
        <dbReference type="Proteomes" id="UP000815325"/>
    </source>
</evidence>
<evidence type="ECO:0000259" key="1">
    <source>
        <dbReference type="PROSITE" id="PS00906"/>
    </source>
</evidence>
<dbReference type="PROSITE" id="PS00906">
    <property type="entry name" value="UROD_1"/>
    <property type="match status" value="1"/>
</dbReference>
<organism evidence="2 3">
    <name type="scientific">Dunaliella salina</name>
    <name type="common">Green alga</name>
    <name type="synonym">Protococcus salinus</name>
    <dbReference type="NCBI Taxonomy" id="3046"/>
    <lineage>
        <taxon>Eukaryota</taxon>
        <taxon>Viridiplantae</taxon>
        <taxon>Chlorophyta</taxon>
        <taxon>core chlorophytes</taxon>
        <taxon>Chlorophyceae</taxon>
        <taxon>CS clade</taxon>
        <taxon>Chlamydomonadales</taxon>
        <taxon>Dunaliellaceae</taxon>
        <taxon>Dunaliella</taxon>
    </lineage>
</organism>